<dbReference type="Proteomes" id="UP000198761">
    <property type="component" value="Unassembled WGS sequence"/>
</dbReference>
<gene>
    <name evidence="3" type="ORF">SAMN04488103_103196</name>
</gene>
<evidence type="ECO:0000313" key="3">
    <source>
        <dbReference type="EMBL" id="SEN13565.1"/>
    </source>
</evidence>
<feature type="chain" id="PRO_5011749113" evidence="2">
    <location>
        <begin position="26"/>
        <end position="210"/>
    </location>
</feature>
<dbReference type="STRING" id="933059.SAMN04488103_103196"/>
<dbReference type="RefSeq" id="WP_091299743.1">
    <property type="nucleotide sequence ID" value="NZ_FOCE01000003.1"/>
</dbReference>
<dbReference type="EMBL" id="FOCE01000003">
    <property type="protein sequence ID" value="SEN13565.1"/>
    <property type="molecule type" value="Genomic_DNA"/>
</dbReference>
<feature type="compositionally biased region" description="Basic and acidic residues" evidence="1">
    <location>
        <begin position="106"/>
        <end position="117"/>
    </location>
</feature>
<feature type="compositionally biased region" description="Acidic residues" evidence="1">
    <location>
        <begin position="65"/>
        <end position="94"/>
    </location>
</feature>
<evidence type="ECO:0000313" key="4">
    <source>
        <dbReference type="Proteomes" id="UP000198761"/>
    </source>
</evidence>
<feature type="signal peptide" evidence="2">
    <location>
        <begin position="1"/>
        <end position="25"/>
    </location>
</feature>
<feature type="compositionally biased region" description="Acidic residues" evidence="1">
    <location>
        <begin position="118"/>
        <end position="143"/>
    </location>
</feature>
<reference evidence="3 4" key="1">
    <citation type="submission" date="2016-10" db="EMBL/GenBank/DDBJ databases">
        <authorList>
            <person name="de Groot N.N."/>
        </authorList>
    </citation>
    <scope>NUCLEOTIDE SEQUENCE [LARGE SCALE GENOMIC DNA]</scope>
    <source>
        <strain evidence="3 4">DSM 3857</strain>
    </source>
</reference>
<protein>
    <submittedName>
        <fullName evidence="3">Uncharacterized protein</fullName>
    </submittedName>
</protein>
<proteinExistence type="predicted"/>
<evidence type="ECO:0000256" key="2">
    <source>
        <dbReference type="SAM" id="SignalP"/>
    </source>
</evidence>
<organism evidence="3 4">
    <name type="scientific">Gemmobacter aquatilis</name>
    <dbReference type="NCBI Taxonomy" id="933059"/>
    <lineage>
        <taxon>Bacteria</taxon>
        <taxon>Pseudomonadati</taxon>
        <taxon>Pseudomonadota</taxon>
        <taxon>Alphaproteobacteria</taxon>
        <taxon>Rhodobacterales</taxon>
        <taxon>Paracoccaceae</taxon>
        <taxon>Gemmobacter</taxon>
    </lineage>
</organism>
<name>A0A1H8E2A1_9RHOB</name>
<dbReference type="AlphaFoldDB" id="A0A1H8E2A1"/>
<sequence length="210" mass="21749">MKVDVTRAFLTGAALWLLVPGTALALPMVPPGGITLPGQALNGPLVRVTTEDEATSEEGSVGDPATDDTTDDTLADDTPVDDPADDGSIDDPVDDGALVDPIDGWIDGRENCDFCRGDEEDPTEEPPTEEDPTDISEDPVEETPDVVVDDGMVWAGGSPDFCEACGGVEIDPAVMQTFGGTPRTPQASTPSAKAAQGRACDATVTKTCDN</sequence>
<keyword evidence="4" id="KW-1185">Reference proteome</keyword>
<feature type="region of interest" description="Disordered" evidence="1">
    <location>
        <begin position="49"/>
        <end position="143"/>
    </location>
</feature>
<evidence type="ECO:0000256" key="1">
    <source>
        <dbReference type="SAM" id="MobiDB-lite"/>
    </source>
</evidence>
<accession>A0A1H8E2A1</accession>
<feature type="region of interest" description="Disordered" evidence="1">
    <location>
        <begin position="176"/>
        <end position="196"/>
    </location>
</feature>
<keyword evidence="2" id="KW-0732">Signal</keyword>